<keyword evidence="1" id="KW-0812">Transmembrane</keyword>
<dbReference type="EMBL" id="BJUK01000040">
    <property type="protein sequence ID" value="GEK48581.1"/>
    <property type="molecule type" value="Genomic_DNA"/>
</dbReference>
<feature type="transmembrane region" description="Helical" evidence="1">
    <location>
        <begin position="116"/>
        <end position="137"/>
    </location>
</feature>
<keyword evidence="3" id="KW-1185">Reference proteome</keyword>
<dbReference type="AlphaFoldDB" id="A0A510XC23"/>
<keyword evidence="1" id="KW-1133">Transmembrane helix</keyword>
<protein>
    <submittedName>
        <fullName evidence="2">Uncharacterized protein</fullName>
    </submittedName>
</protein>
<name>A0A510XC23_9GAMM</name>
<evidence type="ECO:0000313" key="3">
    <source>
        <dbReference type="Proteomes" id="UP000321275"/>
    </source>
</evidence>
<sequence>MRDLYRRLGVTPDSDNEALGRALEACEHRTLRRDAEAALSVAEHRREYDALHATLGDIGRLRARLGLTHGAHWRDSLADDFSCPADLAGSHHEALMRRLSRAALAHDRWRRWRAPALGLGLFLLGLALGAAACHWLLG</sequence>
<evidence type="ECO:0000313" key="2">
    <source>
        <dbReference type="EMBL" id="GEK48581.1"/>
    </source>
</evidence>
<organism evidence="2 3">
    <name type="scientific">Bisbaumannia pacifica</name>
    <dbReference type="NCBI Taxonomy" id="77098"/>
    <lineage>
        <taxon>Bacteria</taxon>
        <taxon>Pseudomonadati</taxon>
        <taxon>Pseudomonadota</taxon>
        <taxon>Gammaproteobacteria</taxon>
        <taxon>Oceanospirillales</taxon>
        <taxon>Halomonadaceae</taxon>
        <taxon>Bisbaumannia</taxon>
    </lineage>
</organism>
<proteinExistence type="predicted"/>
<evidence type="ECO:0000256" key="1">
    <source>
        <dbReference type="SAM" id="Phobius"/>
    </source>
</evidence>
<keyword evidence="1" id="KW-0472">Membrane</keyword>
<dbReference type="Proteomes" id="UP000321275">
    <property type="component" value="Unassembled WGS sequence"/>
</dbReference>
<reference evidence="2 3" key="1">
    <citation type="submission" date="2019-07" db="EMBL/GenBank/DDBJ databases">
        <title>Whole genome shotgun sequence of Halomonas pacifica NBRC 102220.</title>
        <authorList>
            <person name="Hosoyama A."/>
            <person name="Uohara A."/>
            <person name="Ohji S."/>
            <person name="Ichikawa N."/>
        </authorList>
    </citation>
    <scope>NUCLEOTIDE SEQUENCE [LARGE SCALE GENOMIC DNA]</scope>
    <source>
        <strain evidence="2 3">NBRC 102220</strain>
    </source>
</reference>
<accession>A0A510XC23</accession>
<dbReference type="RefSeq" id="WP_146803910.1">
    <property type="nucleotide sequence ID" value="NZ_BJUK01000040.1"/>
</dbReference>
<comment type="caution">
    <text evidence="2">The sequence shown here is derived from an EMBL/GenBank/DDBJ whole genome shotgun (WGS) entry which is preliminary data.</text>
</comment>
<dbReference type="OrthoDB" id="6183115at2"/>
<gene>
    <name evidence="2" type="ORF">HPA02_28640</name>
</gene>